<dbReference type="EMBL" id="JARTFS010000005">
    <property type="protein sequence ID" value="MED4400838.1"/>
    <property type="molecule type" value="Genomic_DNA"/>
</dbReference>
<evidence type="ECO:0000313" key="2">
    <source>
        <dbReference type="Proteomes" id="UP001342826"/>
    </source>
</evidence>
<proteinExistence type="predicted"/>
<protein>
    <recommendedName>
        <fullName evidence="3">Transposase</fullName>
    </recommendedName>
</protein>
<evidence type="ECO:0008006" key="3">
    <source>
        <dbReference type="Google" id="ProtNLM"/>
    </source>
</evidence>
<accession>A0ABU6NUK5</accession>
<comment type="caution">
    <text evidence="1">The sequence shown here is derived from an EMBL/GenBank/DDBJ whole genome shotgun (WGS) entry which is preliminary data.</text>
</comment>
<sequence>MALYRMKEGTEELFTRAEFIIWNFIKAIKYLSKKTSLLRKSLAL</sequence>
<name>A0ABU6NUK5_9BACI</name>
<dbReference type="RefSeq" id="WP_328014980.1">
    <property type="nucleotide sequence ID" value="NZ_JARTFS010000005.1"/>
</dbReference>
<reference evidence="1 2" key="1">
    <citation type="submission" date="2023-03" db="EMBL/GenBank/DDBJ databases">
        <title>Bacillus Genome Sequencing.</title>
        <authorList>
            <person name="Dunlap C."/>
        </authorList>
    </citation>
    <scope>NUCLEOTIDE SEQUENCE [LARGE SCALE GENOMIC DNA]</scope>
    <source>
        <strain evidence="1 2">NRS-1717</strain>
    </source>
</reference>
<keyword evidence="2" id="KW-1185">Reference proteome</keyword>
<evidence type="ECO:0000313" key="1">
    <source>
        <dbReference type="EMBL" id="MED4400838.1"/>
    </source>
</evidence>
<dbReference type="Proteomes" id="UP001342826">
    <property type="component" value="Unassembled WGS sequence"/>
</dbReference>
<organism evidence="1 2">
    <name type="scientific">Metabacillus fastidiosus</name>
    <dbReference type="NCBI Taxonomy" id="1458"/>
    <lineage>
        <taxon>Bacteria</taxon>
        <taxon>Bacillati</taxon>
        <taxon>Bacillota</taxon>
        <taxon>Bacilli</taxon>
        <taxon>Bacillales</taxon>
        <taxon>Bacillaceae</taxon>
        <taxon>Metabacillus</taxon>
    </lineage>
</organism>
<gene>
    <name evidence="1" type="ORF">P9271_05765</name>
</gene>